<dbReference type="PANTHER" id="PTHR30055">
    <property type="entry name" value="HTH-TYPE TRANSCRIPTIONAL REGULATOR RUTR"/>
    <property type="match status" value="1"/>
</dbReference>
<evidence type="ECO:0000313" key="7">
    <source>
        <dbReference type="Proteomes" id="UP001500752"/>
    </source>
</evidence>
<comment type="caution">
    <text evidence="6">The sequence shown here is derived from an EMBL/GenBank/DDBJ whole genome shotgun (WGS) entry which is preliminary data.</text>
</comment>
<feature type="DNA-binding region" description="H-T-H motif" evidence="4">
    <location>
        <begin position="30"/>
        <end position="49"/>
    </location>
</feature>
<name>A0ABP7DEY5_9MICC</name>
<dbReference type="Pfam" id="PF17754">
    <property type="entry name" value="TetR_C_14"/>
    <property type="match status" value="1"/>
</dbReference>
<evidence type="ECO:0000256" key="3">
    <source>
        <dbReference type="ARBA" id="ARBA00023163"/>
    </source>
</evidence>
<dbReference type="Gene3D" id="1.10.357.10">
    <property type="entry name" value="Tetracycline Repressor, domain 2"/>
    <property type="match status" value="1"/>
</dbReference>
<keyword evidence="1" id="KW-0805">Transcription regulation</keyword>
<dbReference type="InterPro" id="IPR041347">
    <property type="entry name" value="MftR_C"/>
</dbReference>
<dbReference type="PROSITE" id="PS01081">
    <property type="entry name" value="HTH_TETR_1"/>
    <property type="match status" value="1"/>
</dbReference>
<dbReference type="InterPro" id="IPR050109">
    <property type="entry name" value="HTH-type_TetR-like_transc_reg"/>
</dbReference>
<keyword evidence="2 4" id="KW-0238">DNA-binding</keyword>
<evidence type="ECO:0000256" key="4">
    <source>
        <dbReference type="PROSITE-ProRule" id="PRU00335"/>
    </source>
</evidence>
<gene>
    <name evidence="6" type="ORF">GCM10023081_44770</name>
</gene>
<dbReference type="InterPro" id="IPR009057">
    <property type="entry name" value="Homeodomain-like_sf"/>
</dbReference>
<evidence type="ECO:0000256" key="1">
    <source>
        <dbReference type="ARBA" id="ARBA00023015"/>
    </source>
</evidence>
<dbReference type="InterPro" id="IPR001647">
    <property type="entry name" value="HTH_TetR"/>
</dbReference>
<dbReference type="PROSITE" id="PS50977">
    <property type="entry name" value="HTH_TETR_2"/>
    <property type="match status" value="1"/>
</dbReference>
<keyword evidence="3" id="KW-0804">Transcription</keyword>
<dbReference type="EMBL" id="BAABEO010000034">
    <property type="protein sequence ID" value="GAA3703417.1"/>
    <property type="molecule type" value="Genomic_DNA"/>
</dbReference>
<evidence type="ECO:0000313" key="6">
    <source>
        <dbReference type="EMBL" id="GAA3703417.1"/>
    </source>
</evidence>
<organism evidence="6 7">
    <name type="scientific">Arthrobacter ginkgonis</name>
    <dbReference type="NCBI Taxonomy" id="1630594"/>
    <lineage>
        <taxon>Bacteria</taxon>
        <taxon>Bacillati</taxon>
        <taxon>Actinomycetota</taxon>
        <taxon>Actinomycetes</taxon>
        <taxon>Micrococcales</taxon>
        <taxon>Micrococcaceae</taxon>
        <taxon>Arthrobacter</taxon>
    </lineage>
</organism>
<evidence type="ECO:0000256" key="2">
    <source>
        <dbReference type="ARBA" id="ARBA00023125"/>
    </source>
</evidence>
<evidence type="ECO:0000259" key="5">
    <source>
        <dbReference type="PROSITE" id="PS50977"/>
    </source>
</evidence>
<keyword evidence="7" id="KW-1185">Reference proteome</keyword>
<accession>A0ABP7DEY5</accession>
<dbReference type="SUPFAM" id="SSF46689">
    <property type="entry name" value="Homeodomain-like"/>
    <property type="match status" value="1"/>
</dbReference>
<dbReference type="Pfam" id="PF00440">
    <property type="entry name" value="TetR_N"/>
    <property type="match status" value="1"/>
</dbReference>
<dbReference type="InterPro" id="IPR023772">
    <property type="entry name" value="DNA-bd_HTH_TetR-type_CS"/>
</dbReference>
<dbReference type="Gene3D" id="1.10.10.60">
    <property type="entry name" value="Homeodomain-like"/>
    <property type="match status" value="1"/>
</dbReference>
<protein>
    <submittedName>
        <fullName evidence="6">TetR family transcriptional regulator</fullName>
    </submittedName>
</protein>
<reference evidence="7" key="1">
    <citation type="journal article" date="2019" name="Int. J. Syst. Evol. Microbiol.">
        <title>The Global Catalogue of Microorganisms (GCM) 10K type strain sequencing project: providing services to taxonomists for standard genome sequencing and annotation.</title>
        <authorList>
            <consortium name="The Broad Institute Genomics Platform"/>
            <consortium name="The Broad Institute Genome Sequencing Center for Infectious Disease"/>
            <person name="Wu L."/>
            <person name="Ma J."/>
        </authorList>
    </citation>
    <scope>NUCLEOTIDE SEQUENCE [LARGE SCALE GENOMIC DNA]</scope>
    <source>
        <strain evidence="7">JCM 30742</strain>
    </source>
</reference>
<proteinExistence type="predicted"/>
<dbReference type="Proteomes" id="UP001500752">
    <property type="component" value="Unassembled WGS sequence"/>
</dbReference>
<sequence>MRERRKARTRADLTTQARMLTVQRGLHGFTVEELCERVGVSRRTFFNYFPTKEDAVVGHADDGLDDDVLAAFRAARPKGCTGISPTLLGDLVRMVVEQSGRTGFSQAEACAFATAIHREPQLLARIVHTGPERERAFAELIADREGVEADHPVVTAAVVVFAGLLHRAAARYFQADNTRPHAEILTELLAGAQELFRQDLSP</sequence>
<dbReference type="PANTHER" id="PTHR30055:SF238">
    <property type="entry name" value="MYCOFACTOCIN BIOSYNTHESIS TRANSCRIPTIONAL REGULATOR MFTR-RELATED"/>
    <property type="match status" value="1"/>
</dbReference>
<feature type="domain" description="HTH tetR-type" evidence="5">
    <location>
        <begin position="7"/>
        <end position="67"/>
    </location>
</feature>